<proteinExistence type="predicted"/>
<reference evidence="2" key="3">
    <citation type="submission" date="2020-12" db="UniProtKB">
        <authorList>
            <consortium name="EnsemblPlants"/>
        </authorList>
    </citation>
    <scope>IDENTIFICATION</scope>
</reference>
<dbReference type="PANTHER" id="PTHR36725">
    <property type="entry name" value="SENESCENCE-ASSOCIATED PROTEIN AAF, CHLOROLPLASTIC"/>
    <property type="match status" value="1"/>
</dbReference>
<dbReference type="AlphaFoldDB" id="A0A2K1IE78"/>
<dbReference type="Gramene" id="Pp3c25_7980V3.1">
    <property type="protein sequence ID" value="Pp3c25_7980V3.1"/>
    <property type="gene ID" value="Pp3c25_7980"/>
</dbReference>
<dbReference type="PaxDb" id="3218-PP1S50_191V6.1"/>
<dbReference type="EnsemblPlants" id="Pp3c25_7980V3.2">
    <property type="protein sequence ID" value="Pp3c25_7980V3.2"/>
    <property type="gene ID" value="Pp3c25_7980"/>
</dbReference>
<evidence type="ECO:0000313" key="1">
    <source>
        <dbReference type="EMBL" id="PNR27584.1"/>
    </source>
</evidence>
<dbReference type="OrthoDB" id="2019593at2759"/>
<protein>
    <submittedName>
        <fullName evidence="1 2">Uncharacterized protein</fullName>
    </submittedName>
</protein>
<keyword evidence="3" id="KW-1185">Reference proteome</keyword>
<organism evidence="1">
    <name type="scientific">Physcomitrium patens</name>
    <name type="common">Spreading-leaved earth moss</name>
    <name type="synonym">Physcomitrella patens</name>
    <dbReference type="NCBI Taxonomy" id="3218"/>
    <lineage>
        <taxon>Eukaryota</taxon>
        <taxon>Viridiplantae</taxon>
        <taxon>Streptophyta</taxon>
        <taxon>Embryophyta</taxon>
        <taxon>Bryophyta</taxon>
        <taxon>Bryophytina</taxon>
        <taxon>Bryopsida</taxon>
        <taxon>Funariidae</taxon>
        <taxon>Funariales</taxon>
        <taxon>Funariaceae</taxon>
        <taxon>Physcomitrium</taxon>
    </lineage>
</organism>
<dbReference type="KEGG" id="ppp:112277149"/>
<evidence type="ECO:0000313" key="2">
    <source>
        <dbReference type="EnsemblPlants" id="Pp3c25_7980V3.1"/>
    </source>
</evidence>
<reference evidence="1 3" key="1">
    <citation type="journal article" date="2008" name="Science">
        <title>The Physcomitrella genome reveals evolutionary insights into the conquest of land by plants.</title>
        <authorList>
            <person name="Rensing S."/>
            <person name="Lang D."/>
            <person name="Zimmer A."/>
            <person name="Terry A."/>
            <person name="Salamov A."/>
            <person name="Shapiro H."/>
            <person name="Nishiyama T."/>
            <person name="Perroud P.-F."/>
            <person name="Lindquist E."/>
            <person name="Kamisugi Y."/>
            <person name="Tanahashi T."/>
            <person name="Sakakibara K."/>
            <person name="Fujita T."/>
            <person name="Oishi K."/>
            <person name="Shin-I T."/>
            <person name="Kuroki Y."/>
            <person name="Toyoda A."/>
            <person name="Suzuki Y."/>
            <person name="Hashimoto A."/>
            <person name="Yamaguchi K."/>
            <person name="Sugano A."/>
            <person name="Kohara Y."/>
            <person name="Fujiyama A."/>
            <person name="Anterola A."/>
            <person name="Aoki S."/>
            <person name="Ashton N."/>
            <person name="Barbazuk W.B."/>
            <person name="Barker E."/>
            <person name="Bennetzen J."/>
            <person name="Bezanilla M."/>
            <person name="Blankenship R."/>
            <person name="Cho S.H."/>
            <person name="Dutcher S."/>
            <person name="Estelle M."/>
            <person name="Fawcett J.A."/>
            <person name="Gundlach H."/>
            <person name="Hanada K."/>
            <person name="Heyl A."/>
            <person name="Hicks K.A."/>
            <person name="Hugh J."/>
            <person name="Lohr M."/>
            <person name="Mayer K."/>
            <person name="Melkozernov A."/>
            <person name="Murata T."/>
            <person name="Nelson D."/>
            <person name="Pils B."/>
            <person name="Prigge M."/>
            <person name="Reiss B."/>
            <person name="Renner T."/>
            <person name="Rombauts S."/>
            <person name="Rushton P."/>
            <person name="Sanderfoot A."/>
            <person name="Schween G."/>
            <person name="Shiu S.-H."/>
            <person name="Stueber K."/>
            <person name="Theodoulou F.L."/>
            <person name="Tu H."/>
            <person name="Van de Peer Y."/>
            <person name="Verrier P.J."/>
            <person name="Waters E."/>
            <person name="Wood A."/>
            <person name="Yang L."/>
            <person name="Cove D."/>
            <person name="Cuming A."/>
            <person name="Hasebe M."/>
            <person name="Lucas S."/>
            <person name="Mishler D.B."/>
            <person name="Reski R."/>
            <person name="Grigoriev I."/>
            <person name="Quatrano R.S."/>
            <person name="Boore J.L."/>
        </authorList>
    </citation>
    <scope>NUCLEOTIDE SEQUENCE [LARGE SCALE GENOMIC DNA]</scope>
    <source>
        <strain evidence="2 3">cv. Gransden 2004</strain>
    </source>
</reference>
<dbReference type="Gramene" id="Pp3c25_7980V3.2">
    <property type="protein sequence ID" value="Pp3c25_7980V3.2"/>
    <property type="gene ID" value="Pp3c25_7980"/>
</dbReference>
<dbReference type="GeneID" id="112277149"/>
<dbReference type="FunCoup" id="A0A2K1IE78">
    <property type="interactions" value="332"/>
</dbReference>
<name>A0A2K1IE78_PHYPA</name>
<reference evidence="1 3" key="2">
    <citation type="journal article" date="2018" name="Plant J.">
        <title>The Physcomitrella patens chromosome-scale assembly reveals moss genome structure and evolution.</title>
        <authorList>
            <person name="Lang D."/>
            <person name="Ullrich K.K."/>
            <person name="Murat F."/>
            <person name="Fuchs J."/>
            <person name="Jenkins J."/>
            <person name="Haas F.B."/>
            <person name="Piednoel M."/>
            <person name="Gundlach H."/>
            <person name="Van Bel M."/>
            <person name="Meyberg R."/>
            <person name="Vives C."/>
            <person name="Morata J."/>
            <person name="Symeonidi A."/>
            <person name="Hiss M."/>
            <person name="Muchero W."/>
            <person name="Kamisugi Y."/>
            <person name="Saleh O."/>
            <person name="Blanc G."/>
            <person name="Decker E.L."/>
            <person name="van Gessel N."/>
            <person name="Grimwood J."/>
            <person name="Hayes R.D."/>
            <person name="Graham S.W."/>
            <person name="Gunter L.E."/>
            <person name="McDaniel S.F."/>
            <person name="Hoernstein S.N.W."/>
            <person name="Larsson A."/>
            <person name="Li F.W."/>
            <person name="Perroud P.F."/>
            <person name="Phillips J."/>
            <person name="Ranjan P."/>
            <person name="Rokshar D.S."/>
            <person name="Rothfels C.J."/>
            <person name="Schneider L."/>
            <person name="Shu S."/>
            <person name="Stevenson D.W."/>
            <person name="Thummler F."/>
            <person name="Tillich M."/>
            <person name="Villarreal Aguilar J.C."/>
            <person name="Widiez T."/>
            <person name="Wong G.K."/>
            <person name="Wymore A."/>
            <person name="Zhang Y."/>
            <person name="Zimmer A.D."/>
            <person name="Quatrano R.S."/>
            <person name="Mayer K.F.X."/>
            <person name="Goodstein D."/>
            <person name="Casacuberta J.M."/>
            <person name="Vandepoele K."/>
            <person name="Reski R."/>
            <person name="Cuming A.C."/>
            <person name="Tuskan G.A."/>
            <person name="Maumus F."/>
            <person name="Salse J."/>
            <person name="Schmutz J."/>
            <person name="Rensing S.A."/>
        </authorList>
    </citation>
    <scope>NUCLEOTIDE SEQUENCE [LARGE SCALE GENOMIC DNA]</scope>
    <source>
        <strain evidence="2 3">cv. Gransden 2004</strain>
    </source>
</reference>
<dbReference type="EMBL" id="ABEU02000025">
    <property type="protein sequence ID" value="PNR27584.1"/>
    <property type="molecule type" value="Genomic_DNA"/>
</dbReference>
<evidence type="ECO:0000313" key="3">
    <source>
        <dbReference type="Proteomes" id="UP000006727"/>
    </source>
</evidence>
<dbReference type="InterPro" id="IPR044973">
    <property type="entry name" value="AAF-like"/>
</dbReference>
<dbReference type="EnsemblPlants" id="Pp3c25_7980V3.1">
    <property type="protein sequence ID" value="Pp3c25_7980V3.1"/>
    <property type="gene ID" value="Pp3c25_7980"/>
</dbReference>
<accession>A0A2K1IE78</accession>
<dbReference type="OMA" id="ARQDFAI"/>
<dbReference type="GO" id="GO:0010150">
    <property type="term" value="P:leaf senescence"/>
    <property type="evidence" value="ECO:0007669"/>
    <property type="project" value="InterPro"/>
</dbReference>
<dbReference type="Proteomes" id="UP000006727">
    <property type="component" value="Chromosome 25"/>
</dbReference>
<dbReference type="RefSeq" id="XP_024364944.1">
    <property type="nucleotide sequence ID" value="XM_024509176.2"/>
</dbReference>
<gene>
    <name evidence="2" type="primary">LOC112277149</name>
    <name evidence="1" type="ORF">PHYPA_029736</name>
</gene>
<sequence>MSLSASSLLRDGCTQILLSTRVGNNGHHRSKNRVFKTGCRCEMKSDVEVDEKMCSVSGQKSVLSQSSKKECGGPAEAARRAVNDAMLMCAAAQNIDERARNDFLLLSREILRLDMRAREGVALLGSGFLKLDARAREDVLKLDTQARRDMLRLRHIALGLTETASMELSSAAEEHWSDGALDADLRLADLRARRRAMEDLYAAVLVVKNVHDALVSTLKTRSNKPSQVDASKDNAERGAAEDNQGFRSYLRNIDPMAEGLVAFQDAYWKMASAFVEAEGMECTDPDELEFIVAALLDMEEVDGGSGALLVTEIASSPDVATRLALADALADAPSLWTLGNAGMGALQRLSMDSNPTVAAAATKAINELKSQWRQQDQLIFPYRQKDEDEPEMGL</sequence>
<dbReference type="PANTHER" id="PTHR36725:SF1">
    <property type="entry name" value="SENESCENCE-ASSOCIATED PROTEIN AAF, CHLOROLPLASTIC"/>
    <property type="match status" value="1"/>
</dbReference>